<comment type="caution">
    <text evidence="1">The sequence shown here is derived from an EMBL/GenBank/DDBJ whole genome shotgun (WGS) entry which is preliminary data.</text>
</comment>
<keyword evidence="2" id="KW-1185">Reference proteome</keyword>
<dbReference type="EMBL" id="JBEDUW010000004">
    <property type="protein sequence ID" value="KAK9932405.1"/>
    <property type="molecule type" value="Genomic_DNA"/>
</dbReference>
<accession>A0AAW1X6F1</accession>
<evidence type="ECO:0000313" key="2">
    <source>
        <dbReference type="Proteomes" id="UP001457282"/>
    </source>
</evidence>
<name>A0AAW1X6F1_RUBAR</name>
<proteinExistence type="predicted"/>
<gene>
    <name evidence="1" type="ORF">M0R45_019644</name>
</gene>
<protein>
    <submittedName>
        <fullName evidence="1">Uncharacterized protein</fullName>
    </submittedName>
</protein>
<dbReference type="AlphaFoldDB" id="A0AAW1X6F1"/>
<dbReference type="Proteomes" id="UP001457282">
    <property type="component" value="Unassembled WGS sequence"/>
</dbReference>
<evidence type="ECO:0000313" key="1">
    <source>
        <dbReference type="EMBL" id="KAK9932405.1"/>
    </source>
</evidence>
<organism evidence="1 2">
    <name type="scientific">Rubus argutus</name>
    <name type="common">Southern blackberry</name>
    <dbReference type="NCBI Taxonomy" id="59490"/>
    <lineage>
        <taxon>Eukaryota</taxon>
        <taxon>Viridiplantae</taxon>
        <taxon>Streptophyta</taxon>
        <taxon>Embryophyta</taxon>
        <taxon>Tracheophyta</taxon>
        <taxon>Spermatophyta</taxon>
        <taxon>Magnoliopsida</taxon>
        <taxon>eudicotyledons</taxon>
        <taxon>Gunneridae</taxon>
        <taxon>Pentapetalae</taxon>
        <taxon>rosids</taxon>
        <taxon>fabids</taxon>
        <taxon>Rosales</taxon>
        <taxon>Rosaceae</taxon>
        <taxon>Rosoideae</taxon>
        <taxon>Rosoideae incertae sedis</taxon>
        <taxon>Rubus</taxon>
    </lineage>
</organism>
<reference evidence="1 2" key="1">
    <citation type="journal article" date="2023" name="G3 (Bethesda)">
        <title>A chromosome-length genome assembly and annotation of blackberry (Rubus argutus, cv. 'Hillquist').</title>
        <authorList>
            <person name="Bruna T."/>
            <person name="Aryal R."/>
            <person name="Dudchenko O."/>
            <person name="Sargent D.J."/>
            <person name="Mead D."/>
            <person name="Buti M."/>
            <person name="Cavallini A."/>
            <person name="Hytonen T."/>
            <person name="Andres J."/>
            <person name="Pham M."/>
            <person name="Weisz D."/>
            <person name="Mascagni F."/>
            <person name="Usai G."/>
            <person name="Natali L."/>
            <person name="Bassil N."/>
            <person name="Fernandez G.E."/>
            <person name="Lomsadze A."/>
            <person name="Armour M."/>
            <person name="Olukolu B."/>
            <person name="Poorten T."/>
            <person name="Britton C."/>
            <person name="Davik J."/>
            <person name="Ashrafi H."/>
            <person name="Aiden E.L."/>
            <person name="Borodovsky M."/>
            <person name="Worthington M."/>
        </authorList>
    </citation>
    <scope>NUCLEOTIDE SEQUENCE [LARGE SCALE GENOMIC DNA]</scope>
    <source>
        <strain evidence="1">PI 553951</strain>
    </source>
</reference>
<sequence length="100" mass="10618">MKLDGWLRCFGDGGVFVARVGQRTEVTVLKAGHGDGGGVAAGSSLMNQAGIGFCDVRSWMVLWCCLGCGYGAEGSVVWRRRTTVVRGIRDGFAEYGVVVD</sequence>